<evidence type="ECO:0000313" key="3">
    <source>
        <dbReference type="Proteomes" id="UP001237592"/>
    </source>
</evidence>
<dbReference type="EMBL" id="JAVFKP010000002">
    <property type="protein sequence ID" value="MDQ4626711.1"/>
    <property type="molecule type" value="Genomic_DNA"/>
</dbReference>
<dbReference type="RefSeq" id="WP_307779264.1">
    <property type="nucleotide sequence ID" value="NZ_JAVFKP010000002.1"/>
</dbReference>
<proteinExistence type="predicted"/>
<organism evidence="2 3">
    <name type="scientific">Janthinobacterium lividum</name>
    <dbReference type="NCBI Taxonomy" id="29581"/>
    <lineage>
        <taxon>Bacteria</taxon>
        <taxon>Pseudomonadati</taxon>
        <taxon>Pseudomonadota</taxon>
        <taxon>Betaproteobacteria</taxon>
        <taxon>Burkholderiales</taxon>
        <taxon>Oxalobacteraceae</taxon>
        <taxon>Janthinobacterium</taxon>
    </lineage>
</organism>
<accession>A0ABU0XWU6</accession>
<protein>
    <submittedName>
        <fullName evidence="2">Uncharacterized protein</fullName>
    </submittedName>
</protein>
<evidence type="ECO:0000313" key="2">
    <source>
        <dbReference type="EMBL" id="MDQ4626711.1"/>
    </source>
</evidence>
<feature type="compositionally biased region" description="Basic and acidic residues" evidence="1">
    <location>
        <begin position="234"/>
        <end position="262"/>
    </location>
</feature>
<keyword evidence="3" id="KW-1185">Reference proteome</keyword>
<gene>
    <name evidence="2" type="ORF">RB624_12515</name>
</gene>
<name>A0ABU0XWU6_9BURK</name>
<feature type="compositionally biased region" description="Low complexity" evidence="1">
    <location>
        <begin position="263"/>
        <end position="286"/>
    </location>
</feature>
<sequence length="438" mass="49185">METSDVRVGLIYLDRDNPRHEPMEGDPELITYLLHHEGVRALAKDIATKGSLNPLDMLALVPHPKIKGSFIPAEGNRRVCVLKLLEDPDRAPTEADKKYFRSLRDMMPKPIKLIEARIFKNKAEARPWVSIRHEGEQGGIGTKKWDARQKARFNMDGGERTNPNAQATQIVEYAVESGLITEDDKANIALTTLTRYLTNPVFRDTVGLQNNRDLNITVPQDEFDRAVTRFLRDAGDKDSDVSSRSSAEERKAYAAKLRKDGDAPTTRGLPATPAAAASTGGKAESSTKPKRNNRGREHDKTVIPASFKSHISKDTVLKRIYDELRTLDAEFAFSAAYLLRALIEQTCTLYLKQENRGRALPKELHQKIEAVEKQLEAEGIEDRVRKNLRVMSSKKDSTASPDTLGHFVHGGAIPSKHDVFRTWDNISEAFAYIYTKLK</sequence>
<evidence type="ECO:0000256" key="1">
    <source>
        <dbReference type="SAM" id="MobiDB-lite"/>
    </source>
</evidence>
<comment type="caution">
    <text evidence="2">The sequence shown here is derived from an EMBL/GenBank/DDBJ whole genome shotgun (WGS) entry which is preliminary data.</text>
</comment>
<reference evidence="2 3" key="1">
    <citation type="submission" date="2023-08" db="EMBL/GenBank/DDBJ databases">
        <title>Draft genome sequence of Janthinobacterium lividum.</title>
        <authorList>
            <person name="Chun B.H."/>
            <person name="Lee Y."/>
        </authorList>
    </citation>
    <scope>NUCLEOTIDE SEQUENCE [LARGE SCALE GENOMIC DNA]</scope>
    <source>
        <strain evidence="2 3">AMJK</strain>
    </source>
</reference>
<dbReference type="Proteomes" id="UP001237592">
    <property type="component" value="Unassembled WGS sequence"/>
</dbReference>
<feature type="region of interest" description="Disordered" evidence="1">
    <location>
        <begin position="234"/>
        <end position="303"/>
    </location>
</feature>